<accession>A0A8X6MJJ3</accession>
<gene>
    <name evidence="2" type="ORF">TNIN_61351</name>
</gene>
<comment type="caution">
    <text evidence="2">The sequence shown here is derived from an EMBL/GenBank/DDBJ whole genome shotgun (WGS) entry which is preliminary data.</text>
</comment>
<dbReference type="AlphaFoldDB" id="A0A8X6MJJ3"/>
<protein>
    <submittedName>
        <fullName evidence="2">Uncharacterized protein</fullName>
    </submittedName>
</protein>
<evidence type="ECO:0000313" key="2">
    <source>
        <dbReference type="EMBL" id="GFS57736.1"/>
    </source>
</evidence>
<dbReference type="Proteomes" id="UP000886998">
    <property type="component" value="Unassembled WGS sequence"/>
</dbReference>
<name>A0A8X6MJJ3_9ARAC</name>
<keyword evidence="3" id="KW-1185">Reference proteome</keyword>
<sequence length="93" mass="10022">MARVPPMRSLSGMRTDSFPSGEKRARSGARSAANHQHVPSHVARVREQGRNGGGQQRGGRPLLHGQGALHDVRGAGEGGISYREEGERGEEKR</sequence>
<dbReference type="EMBL" id="BMAV01027275">
    <property type="protein sequence ID" value="GFS57736.1"/>
    <property type="molecule type" value="Genomic_DNA"/>
</dbReference>
<proteinExistence type="predicted"/>
<feature type="compositionally biased region" description="Basic and acidic residues" evidence="1">
    <location>
        <begin position="82"/>
        <end position="93"/>
    </location>
</feature>
<evidence type="ECO:0000313" key="3">
    <source>
        <dbReference type="Proteomes" id="UP000886998"/>
    </source>
</evidence>
<feature type="region of interest" description="Disordered" evidence="1">
    <location>
        <begin position="1"/>
        <end position="93"/>
    </location>
</feature>
<reference evidence="2" key="1">
    <citation type="submission" date="2020-08" db="EMBL/GenBank/DDBJ databases">
        <title>Multicomponent nature underlies the extraordinary mechanical properties of spider dragline silk.</title>
        <authorList>
            <person name="Kono N."/>
            <person name="Nakamura H."/>
            <person name="Mori M."/>
            <person name="Yoshida Y."/>
            <person name="Ohtoshi R."/>
            <person name="Malay A.D."/>
            <person name="Moran D.A.P."/>
            <person name="Tomita M."/>
            <person name="Numata K."/>
            <person name="Arakawa K."/>
        </authorList>
    </citation>
    <scope>NUCLEOTIDE SEQUENCE</scope>
</reference>
<evidence type="ECO:0000256" key="1">
    <source>
        <dbReference type="SAM" id="MobiDB-lite"/>
    </source>
</evidence>
<organism evidence="2 3">
    <name type="scientific">Trichonephila inaurata madagascariensis</name>
    <dbReference type="NCBI Taxonomy" id="2747483"/>
    <lineage>
        <taxon>Eukaryota</taxon>
        <taxon>Metazoa</taxon>
        <taxon>Ecdysozoa</taxon>
        <taxon>Arthropoda</taxon>
        <taxon>Chelicerata</taxon>
        <taxon>Arachnida</taxon>
        <taxon>Araneae</taxon>
        <taxon>Araneomorphae</taxon>
        <taxon>Entelegynae</taxon>
        <taxon>Araneoidea</taxon>
        <taxon>Nephilidae</taxon>
        <taxon>Trichonephila</taxon>
        <taxon>Trichonephila inaurata</taxon>
    </lineage>
</organism>
<feature type="compositionally biased region" description="Low complexity" evidence="1">
    <location>
        <begin position="58"/>
        <end position="67"/>
    </location>
</feature>